<gene>
    <name evidence="2" type="ORF">Cha6605_2031</name>
</gene>
<name>K9UE72_CHAP6</name>
<evidence type="ECO:0000313" key="2">
    <source>
        <dbReference type="EMBL" id="AFY93130.1"/>
    </source>
</evidence>
<evidence type="ECO:0000313" key="3">
    <source>
        <dbReference type="Proteomes" id="UP000010366"/>
    </source>
</evidence>
<proteinExistence type="predicted"/>
<dbReference type="STRING" id="1173020.Cha6605_2031"/>
<sequence>MDRIFVTTVSCLSIGAWWCLVTTDKQTNGAVASGTFTPSAVAVDRFNDRPDTSTIANLRGVDNQVTVTQRKSTKRLKIEVDVAKPQDLKVKEGQHVATNQLIADYRQSERVALQAELDRVKLSIAKLKSTPKVKPLPVVKVKQLKSTIAPNYDRENAEIATAKTKIVDLQRKLQLARKQANAALPESAKVRSLTLSAEDLQKTIARQQQKIDALATMDDVDKAIQDHEAAQLTKLKQSLPEALAQVQEAKAKEETTLASRQSKIQEIELELANAERDLQLANAQLSSAVEKNSQAALDRQIAENERQEKVWRAQLESIKQSEVANLEAHERDFQLAQLQLKKQQLERQIASLTGITAPFAGTVRRVKLLSQQGTMLRYEVGLMYAQGTVQNRSDAIPVWQED</sequence>
<feature type="coiled-coil region" evidence="1">
    <location>
        <begin position="110"/>
        <end position="291"/>
    </location>
</feature>
<keyword evidence="3" id="KW-1185">Reference proteome</keyword>
<dbReference type="HOGENOM" id="CLU_684579_0_0_3"/>
<organism evidence="2 3">
    <name type="scientific">Chamaesiphon minutus (strain ATCC 27169 / PCC 6605)</name>
    <dbReference type="NCBI Taxonomy" id="1173020"/>
    <lineage>
        <taxon>Bacteria</taxon>
        <taxon>Bacillati</taxon>
        <taxon>Cyanobacteriota</taxon>
        <taxon>Cyanophyceae</taxon>
        <taxon>Gomontiellales</taxon>
        <taxon>Chamaesiphonaceae</taxon>
        <taxon>Chamaesiphon</taxon>
    </lineage>
</organism>
<keyword evidence="1" id="KW-0175">Coiled coil</keyword>
<dbReference type="AlphaFoldDB" id="K9UE72"/>
<dbReference type="EMBL" id="CP003600">
    <property type="protein sequence ID" value="AFY93130.1"/>
    <property type="molecule type" value="Genomic_DNA"/>
</dbReference>
<evidence type="ECO:0000256" key="1">
    <source>
        <dbReference type="SAM" id="Coils"/>
    </source>
</evidence>
<dbReference type="OrthoDB" id="570552at2"/>
<feature type="coiled-coil region" evidence="1">
    <location>
        <begin position="326"/>
        <end position="355"/>
    </location>
</feature>
<reference evidence="2 3" key="1">
    <citation type="submission" date="2012-05" db="EMBL/GenBank/DDBJ databases">
        <title>Finished chromosome of genome of Chamaesiphon sp. PCC 6605.</title>
        <authorList>
            <consortium name="US DOE Joint Genome Institute"/>
            <person name="Gugger M."/>
            <person name="Coursin T."/>
            <person name="Rippka R."/>
            <person name="Tandeau De Marsac N."/>
            <person name="Huntemann M."/>
            <person name="Wei C.-L."/>
            <person name="Han J."/>
            <person name="Detter J.C."/>
            <person name="Han C."/>
            <person name="Tapia R."/>
            <person name="Chen A."/>
            <person name="Kyrpides N."/>
            <person name="Mavromatis K."/>
            <person name="Markowitz V."/>
            <person name="Szeto E."/>
            <person name="Ivanova N."/>
            <person name="Pagani I."/>
            <person name="Pati A."/>
            <person name="Goodwin L."/>
            <person name="Nordberg H.P."/>
            <person name="Cantor M.N."/>
            <person name="Hua S.X."/>
            <person name="Woyke T."/>
            <person name="Kerfeld C.A."/>
        </authorList>
    </citation>
    <scope>NUCLEOTIDE SEQUENCE [LARGE SCALE GENOMIC DNA]</scope>
    <source>
        <strain evidence="3">ATCC 27169 / PCC 6605</strain>
    </source>
</reference>
<dbReference type="KEGG" id="cmp:Cha6605_2031"/>
<accession>K9UE72</accession>
<protein>
    <submittedName>
        <fullName evidence="2">Uncharacterized protein</fullName>
    </submittedName>
</protein>
<dbReference type="Proteomes" id="UP000010366">
    <property type="component" value="Chromosome"/>
</dbReference>
<dbReference type="RefSeq" id="WP_015159294.1">
    <property type="nucleotide sequence ID" value="NC_019697.1"/>
</dbReference>
<dbReference type="eggNOG" id="COG0845">
    <property type="taxonomic scope" value="Bacteria"/>
</dbReference>